<gene>
    <name evidence="2" type="ORF">LITE_LOCUS35457</name>
</gene>
<comment type="caution">
    <text evidence="2">The sequence shown here is derived from an EMBL/GenBank/DDBJ whole genome shotgun (WGS) entry which is preliminary data.</text>
</comment>
<dbReference type="AlphaFoldDB" id="A0AAV0NW09"/>
<evidence type="ECO:0000256" key="1">
    <source>
        <dbReference type="SAM" id="MobiDB-lite"/>
    </source>
</evidence>
<dbReference type="Proteomes" id="UP001154282">
    <property type="component" value="Unassembled WGS sequence"/>
</dbReference>
<name>A0AAV0NW09_9ROSI</name>
<evidence type="ECO:0000313" key="2">
    <source>
        <dbReference type="EMBL" id="CAI0462677.1"/>
    </source>
</evidence>
<dbReference type="EMBL" id="CAMGYJ010000008">
    <property type="protein sequence ID" value="CAI0462677.1"/>
    <property type="molecule type" value="Genomic_DNA"/>
</dbReference>
<accession>A0AAV0NW09</accession>
<feature type="non-terminal residue" evidence="2">
    <location>
        <position position="1"/>
    </location>
</feature>
<organism evidence="2 3">
    <name type="scientific">Linum tenue</name>
    <dbReference type="NCBI Taxonomy" id="586396"/>
    <lineage>
        <taxon>Eukaryota</taxon>
        <taxon>Viridiplantae</taxon>
        <taxon>Streptophyta</taxon>
        <taxon>Embryophyta</taxon>
        <taxon>Tracheophyta</taxon>
        <taxon>Spermatophyta</taxon>
        <taxon>Magnoliopsida</taxon>
        <taxon>eudicotyledons</taxon>
        <taxon>Gunneridae</taxon>
        <taxon>Pentapetalae</taxon>
        <taxon>rosids</taxon>
        <taxon>fabids</taxon>
        <taxon>Malpighiales</taxon>
        <taxon>Linaceae</taxon>
        <taxon>Linum</taxon>
    </lineage>
</organism>
<protein>
    <submittedName>
        <fullName evidence="2">Uncharacterized protein</fullName>
    </submittedName>
</protein>
<keyword evidence="3" id="KW-1185">Reference proteome</keyword>
<feature type="non-terminal residue" evidence="2">
    <location>
        <position position="99"/>
    </location>
</feature>
<proteinExistence type="predicted"/>
<feature type="region of interest" description="Disordered" evidence="1">
    <location>
        <begin position="43"/>
        <end position="71"/>
    </location>
</feature>
<feature type="compositionally biased region" description="Low complexity" evidence="1">
    <location>
        <begin position="52"/>
        <end position="71"/>
    </location>
</feature>
<sequence>LSLSRSPSLIRERETDNLALSSVPPSSPFLGWPRESLVFKLNQHRRSRSRNGEGSSSVEAAPPAATGTPTTAVFEERSDLVRLCNRGRWRRRHRMFRPR</sequence>
<evidence type="ECO:0000313" key="3">
    <source>
        <dbReference type="Proteomes" id="UP001154282"/>
    </source>
</evidence>
<reference evidence="2" key="1">
    <citation type="submission" date="2022-08" db="EMBL/GenBank/DDBJ databases">
        <authorList>
            <person name="Gutierrez-Valencia J."/>
        </authorList>
    </citation>
    <scope>NUCLEOTIDE SEQUENCE</scope>
</reference>